<evidence type="ECO:0000256" key="2">
    <source>
        <dbReference type="ARBA" id="ARBA00022723"/>
    </source>
</evidence>
<evidence type="ECO:0000256" key="6">
    <source>
        <dbReference type="RuleBase" id="RU000461"/>
    </source>
</evidence>
<feature type="binding site" description="axial binding residue" evidence="5">
    <location>
        <position position="444"/>
    </location>
    <ligand>
        <name>heme</name>
        <dbReference type="ChEBI" id="CHEBI:30413"/>
    </ligand>
    <ligandPart>
        <name>Fe</name>
        <dbReference type="ChEBI" id="CHEBI:18248"/>
    </ligandPart>
</feature>
<dbReference type="PRINTS" id="PR00463">
    <property type="entry name" value="EP450I"/>
</dbReference>
<evidence type="ECO:0000256" key="1">
    <source>
        <dbReference type="ARBA" id="ARBA00010617"/>
    </source>
</evidence>
<dbReference type="Gene3D" id="1.10.630.10">
    <property type="entry name" value="Cytochrome P450"/>
    <property type="match status" value="1"/>
</dbReference>
<organism evidence="8 9">
    <name type="scientific">Senna tora</name>
    <dbReference type="NCBI Taxonomy" id="362788"/>
    <lineage>
        <taxon>Eukaryota</taxon>
        <taxon>Viridiplantae</taxon>
        <taxon>Streptophyta</taxon>
        <taxon>Embryophyta</taxon>
        <taxon>Tracheophyta</taxon>
        <taxon>Spermatophyta</taxon>
        <taxon>Magnoliopsida</taxon>
        <taxon>eudicotyledons</taxon>
        <taxon>Gunneridae</taxon>
        <taxon>Pentapetalae</taxon>
        <taxon>rosids</taxon>
        <taxon>fabids</taxon>
        <taxon>Fabales</taxon>
        <taxon>Fabaceae</taxon>
        <taxon>Caesalpinioideae</taxon>
        <taxon>Cassia clade</taxon>
        <taxon>Senna</taxon>
    </lineage>
</organism>
<dbReference type="EMBL" id="JAAIUW010000001">
    <property type="protein sequence ID" value="KAF7844709.1"/>
    <property type="molecule type" value="Genomic_DNA"/>
</dbReference>
<comment type="similarity">
    <text evidence="1 6">Belongs to the cytochrome P450 family.</text>
</comment>
<evidence type="ECO:0000256" key="4">
    <source>
        <dbReference type="ARBA" id="ARBA00023004"/>
    </source>
</evidence>
<keyword evidence="2 5" id="KW-0479">Metal-binding</keyword>
<evidence type="ECO:0000313" key="9">
    <source>
        <dbReference type="Proteomes" id="UP000634136"/>
    </source>
</evidence>
<dbReference type="PROSITE" id="PS00086">
    <property type="entry name" value="CYTOCHROME_P450"/>
    <property type="match status" value="1"/>
</dbReference>
<evidence type="ECO:0000256" key="3">
    <source>
        <dbReference type="ARBA" id="ARBA00023002"/>
    </source>
</evidence>
<dbReference type="Proteomes" id="UP000634136">
    <property type="component" value="Unassembled WGS sequence"/>
</dbReference>
<dbReference type="PANTHER" id="PTHR47950">
    <property type="entry name" value="CYTOCHROME P450, FAMILY 76, SUBFAMILY C, POLYPEPTIDE 5-RELATED"/>
    <property type="match status" value="1"/>
</dbReference>
<keyword evidence="7" id="KW-0812">Transmembrane</keyword>
<dbReference type="AlphaFoldDB" id="A0A835CJL4"/>
<keyword evidence="7" id="KW-0472">Membrane</keyword>
<name>A0A835CJL4_9FABA</name>
<dbReference type="OrthoDB" id="3705915at2759"/>
<keyword evidence="3 6" id="KW-0560">Oxidoreductase</keyword>
<keyword evidence="6" id="KW-0503">Monooxygenase</keyword>
<keyword evidence="4 5" id="KW-0408">Iron</keyword>
<dbReference type="CDD" id="cd11073">
    <property type="entry name" value="CYP76-like"/>
    <property type="match status" value="1"/>
</dbReference>
<keyword evidence="7" id="KW-1133">Transmembrane helix</keyword>
<gene>
    <name evidence="8" type="ORF">G2W53_001614</name>
</gene>
<dbReference type="InterPro" id="IPR002401">
    <property type="entry name" value="Cyt_P450_E_grp-I"/>
</dbReference>
<dbReference type="PRINTS" id="PR00385">
    <property type="entry name" value="P450"/>
</dbReference>
<feature type="transmembrane region" description="Helical" evidence="7">
    <location>
        <begin position="6"/>
        <end position="25"/>
    </location>
</feature>
<dbReference type="SUPFAM" id="SSF48264">
    <property type="entry name" value="Cytochrome P450"/>
    <property type="match status" value="1"/>
</dbReference>
<comment type="caution">
    <text evidence="8">The sequence shown here is derived from an EMBL/GenBank/DDBJ whole genome shotgun (WGS) entry which is preliminary data.</text>
</comment>
<accession>A0A835CJL4</accession>
<evidence type="ECO:0000256" key="5">
    <source>
        <dbReference type="PIRSR" id="PIRSR602401-1"/>
    </source>
</evidence>
<keyword evidence="9" id="KW-1185">Reference proteome</keyword>
<dbReference type="GO" id="GO:0020037">
    <property type="term" value="F:heme binding"/>
    <property type="evidence" value="ECO:0007669"/>
    <property type="project" value="InterPro"/>
</dbReference>
<dbReference type="GO" id="GO:0004497">
    <property type="term" value="F:monooxygenase activity"/>
    <property type="evidence" value="ECO:0007669"/>
    <property type="project" value="UniProtKB-KW"/>
</dbReference>
<evidence type="ECO:0000313" key="8">
    <source>
        <dbReference type="EMBL" id="KAF7844709.1"/>
    </source>
</evidence>
<dbReference type="InterPro" id="IPR017972">
    <property type="entry name" value="Cyt_P450_CS"/>
</dbReference>
<protein>
    <submittedName>
        <fullName evidence="8">Geraniol 8-hydroxylase-like</fullName>
    </submittedName>
</protein>
<dbReference type="GO" id="GO:0005506">
    <property type="term" value="F:iron ion binding"/>
    <property type="evidence" value="ECO:0007669"/>
    <property type="project" value="InterPro"/>
</dbReference>
<comment type="cofactor">
    <cofactor evidence="5">
        <name>heme</name>
        <dbReference type="ChEBI" id="CHEBI:30413"/>
    </cofactor>
</comment>
<proteinExistence type="inferred from homology"/>
<dbReference type="InterPro" id="IPR036396">
    <property type="entry name" value="Cyt_P450_sf"/>
</dbReference>
<dbReference type="FunFam" id="1.10.630.10:FF:000007">
    <property type="entry name" value="Cytochrome P450 76C4"/>
    <property type="match status" value="1"/>
</dbReference>
<dbReference type="Pfam" id="PF00067">
    <property type="entry name" value="p450"/>
    <property type="match status" value="1"/>
</dbReference>
<keyword evidence="5 6" id="KW-0349">Heme</keyword>
<reference evidence="8" key="1">
    <citation type="submission" date="2020-09" db="EMBL/GenBank/DDBJ databases">
        <title>Genome-Enabled Discovery of Anthraquinone Biosynthesis in Senna tora.</title>
        <authorList>
            <person name="Kang S.-H."/>
            <person name="Pandey R.P."/>
            <person name="Lee C.-M."/>
            <person name="Sim J.-S."/>
            <person name="Jeong J.-T."/>
            <person name="Choi B.-S."/>
            <person name="Jung M."/>
            <person name="Ginzburg D."/>
            <person name="Zhao K."/>
            <person name="Won S.Y."/>
            <person name="Oh T.-J."/>
            <person name="Yu Y."/>
            <person name="Kim N.-H."/>
            <person name="Lee O.R."/>
            <person name="Lee T.-H."/>
            <person name="Bashyal P."/>
            <person name="Kim T.-S."/>
            <person name="Lee W.-H."/>
            <person name="Kawkins C."/>
            <person name="Kim C.-K."/>
            <person name="Kim J.S."/>
            <person name="Ahn B.O."/>
            <person name="Rhee S.Y."/>
            <person name="Sohng J.K."/>
        </authorList>
    </citation>
    <scope>NUCLEOTIDE SEQUENCE</scope>
    <source>
        <tissue evidence="8">Leaf</tissue>
    </source>
</reference>
<dbReference type="PANTHER" id="PTHR47950:SF30">
    <property type="entry name" value="CYTOCHROME P450 FAMILY PROTEIN"/>
    <property type="match status" value="1"/>
</dbReference>
<dbReference type="GO" id="GO:0016705">
    <property type="term" value="F:oxidoreductase activity, acting on paired donors, with incorporation or reduction of molecular oxygen"/>
    <property type="evidence" value="ECO:0007669"/>
    <property type="project" value="InterPro"/>
</dbReference>
<dbReference type="InterPro" id="IPR001128">
    <property type="entry name" value="Cyt_P450"/>
</dbReference>
<sequence>MDYYYLTLVLLIPLVVGSFISIFGIRNSKSCKYPPGPSPFPIIGNILQLGTQPHHSLTNLSKIYGPIMTLKLGNITTIVISSPQIAREVLQKNDQVFSSRTIPNAVRPHDHHILSMVWMPPSAQWRVLRRVCATKVFSSQKLDSTQTIRQRKVQELVNHVGVCCKKGEALDIGEAIFTTVLNSISNTFFSIDLGHYNASDKAQEFKDIIWGIMEEVGRPNVVDFFPILGPLDPQRVRARTKGYAGKLIEFLDGFIDERLRIGASEIMESKGCNDVLDSLIQLMMEENSQVSRPLLVHLFLDLFIAGIDTTSSTVEWAMAELLYNPEKLEEAKHELQLALHKGEQFEESHISKLPFLKAVVKETLRLHPPAPFLIPHKSEEDVELCGFLVPKNSQILINVWAMGRDSRIWENPNQFMPERFLKSEINFKGHDFELIPFGAGRRICPGLPLANKIVHNILASILHCYDWKLDDGLKAEDMDMSEKFGITLNKAMPLRAIPINK</sequence>
<evidence type="ECO:0000256" key="7">
    <source>
        <dbReference type="SAM" id="Phobius"/>
    </source>
</evidence>